<keyword evidence="5" id="KW-1185">Reference proteome</keyword>
<keyword evidence="3 4" id="KW-0647">Proteasome</keyword>
<evidence type="ECO:0000313" key="5">
    <source>
        <dbReference type="Proteomes" id="UP000241890"/>
    </source>
</evidence>
<accession>A0A2R5GY14</accession>
<gene>
    <name evidence="4" type="ORF">FCC1311_090892</name>
</gene>
<keyword evidence="2" id="KW-0963">Cytoplasm</keyword>
<evidence type="ECO:0000256" key="2">
    <source>
        <dbReference type="ARBA" id="ARBA00022490"/>
    </source>
</evidence>
<dbReference type="EMBL" id="BEYU01000134">
    <property type="protein sequence ID" value="GBG32864.1"/>
    <property type="molecule type" value="Genomic_DNA"/>
</dbReference>
<dbReference type="Pfam" id="PF00227">
    <property type="entry name" value="Proteasome"/>
    <property type="match status" value="1"/>
</dbReference>
<protein>
    <submittedName>
        <fullName evidence="4">Proteasome subunit beta type-1</fullName>
    </submittedName>
</protein>
<evidence type="ECO:0000256" key="1">
    <source>
        <dbReference type="ARBA" id="ARBA00004123"/>
    </source>
</evidence>
<dbReference type="GO" id="GO:0005634">
    <property type="term" value="C:nucleus"/>
    <property type="evidence" value="ECO:0007669"/>
    <property type="project" value="UniProtKB-SubCell"/>
</dbReference>
<dbReference type="PANTHER" id="PTHR32194">
    <property type="entry name" value="METALLOPROTEASE TLDD"/>
    <property type="match status" value="1"/>
</dbReference>
<dbReference type="Gene3D" id="3.60.20.10">
    <property type="entry name" value="Glutamine Phosphoribosylpyrophosphate, subunit 1, domain 1"/>
    <property type="match status" value="1"/>
</dbReference>
<dbReference type="InParanoid" id="A0A2R5GY14"/>
<dbReference type="InterPro" id="IPR023333">
    <property type="entry name" value="Proteasome_suB-type"/>
</dbReference>
<dbReference type="PANTHER" id="PTHR32194:SF2">
    <property type="entry name" value="PROTEASOME SUBUNIT BETA TYPE-1"/>
    <property type="match status" value="1"/>
</dbReference>
<dbReference type="GO" id="GO:0005839">
    <property type="term" value="C:proteasome core complex"/>
    <property type="evidence" value="ECO:0007669"/>
    <property type="project" value="InterPro"/>
</dbReference>
<proteinExistence type="predicted"/>
<dbReference type="Proteomes" id="UP000241890">
    <property type="component" value="Unassembled WGS sequence"/>
</dbReference>
<dbReference type="AlphaFoldDB" id="A0A2R5GY14"/>
<dbReference type="GO" id="GO:0005737">
    <property type="term" value="C:cytoplasm"/>
    <property type="evidence" value="ECO:0007669"/>
    <property type="project" value="TreeGrafter"/>
</dbReference>
<evidence type="ECO:0000256" key="3">
    <source>
        <dbReference type="ARBA" id="ARBA00022942"/>
    </source>
</evidence>
<dbReference type="InterPro" id="IPR001353">
    <property type="entry name" value="Proteasome_sua/b"/>
</dbReference>
<dbReference type="InterPro" id="IPR029055">
    <property type="entry name" value="Ntn_hydrolases_N"/>
</dbReference>
<sequence>MASIASSEGDRTLDPAMQVGGAGVDVASSTPLQHRFSPYSWNGGTVLAVAGKDYCVVATDKRLAEGYSILSRKIDRALQLTDKTVIACGGSHNDVEALYNHLKLRAVMYKYNHEEDLSTIGAAQLLSNTLYYKRFFPYYALAVIAGLDDDGVGYVAGYDAVGSYLRSRDGYTANGSAAAIAMPILDNALGKVGVSSGLDEKPEYSIADTIEMLKDIFVTVGERDILCGDAVDIYAITATGTEHEVFELKAD</sequence>
<reference evidence="4 5" key="1">
    <citation type="submission" date="2017-12" db="EMBL/GenBank/DDBJ databases">
        <title>Sequencing, de novo assembly and annotation of complete genome of a new Thraustochytrid species, strain FCC1311.</title>
        <authorList>
            <person name="Sedici K."/>
            <person name="Godart F."/>
            <person name="Aiese Cigliano R."/>
            <person name="Sanseverino W."/>
            <person name="Barakat M."/>
            <person name="Ortet P."/>
            <person name="Marechal E."/>
            <person name="Cagnac O."/>
            <person name="Amato A."/>
        </authorList>
    </citation>
    <scope>NUCLEOTIDE SEQUENCE [LARGE SCALE GENOMIC DNA]</scope>
</reference>
<dbReference type="OrthoDB" id="268479at2759"/>
<dbReference type="FunCoup" id="A0A2R5GY14">
    <property type="interactions" value="548"/>
</dbReference>
<dbReference type="PROSITE" id="PS51476">
    <property type="entry name" value="PROTEASOME_BETA_2"/>
    <property type="match status" value="1"/>
</dbReference>
<comment type="caution">
    <text evidence="4">The sequence shown here is derived from an EMBL/GenBank/DDBJ whole genome shotgun (WGS) entry which is preliminary data.</text>
</comment>
<dbReference type="GO" id="GO:0051603">
    <property type="term" value="P:proteolysis involved in protein catabolic process"/>
    <property type="evidence" value="ECO:0007669"/>
    <property type="project" value="InterPro"/>
</dbReference>
<evidence type="ECO:0000313" key="4">
    <source>
        <dbReference type="EMBL" id="GBG32864.1"/>
    </source>
</evidence>
<dbReference type="SUPFAM" id="SSF56235">
    <property type="entry name" value="N-terminal nucleophile aminohydrolases (Ntn hydrolases)"/>
    <property type="match status" value="1"/>
</dbReference>
<name>A0A2R5GY14_9STRA</name>
<organism evidence="4 5">
    <name type="scientific">Hondaea fermentalgiana</name>
    <dbReference type="NCBI Taxonomy" id="2315210"/>
    <lineage>
        <taxon>Eukaryota</taxon>
        <taxon>Sar</taxon>
        <taxon>Stramenopiles</taxon>
        <taxon>Bigyra</taxon>
        <taxon>Labyrinthulomycetes</taxon>
        <taxon>Thraustochytrida</taxon>
        <taxon>Thraustochytriidae</taxon>
        <taxon>Hondaea</taxon>
    </lineage>
</organism>
<comment type="subcellular location">
    <subcellularLocation>
        <location evidence="1">Nucleus</location>
    </subcellularLocation>
</comment>